<dbReference type="GO" id="GO:0016491">
    <property type="term" value="F:oxidoreductase activity"/>
    <property type="evidence" value="ECO:0007669"/>
    <property type="project" value="InterPro"/>
</dbReference>
<dbReference type="Gene3D" id="3.20.20.100">
    <property type="entry name" value="NADP-dependent oxidoreductase domain"/>
    <property type="match status" value="2"/>
</dbReference>
<organism evidence="2">
    <name type="scientific">Oppiella nova</name>
    <dbReference type="NCBI Taxonomy" id="334625"/>
    <lineage>
        <taxon>Eukaryota</taxon>
        <taxon>Metazoa</taxon>
        <taxon>Ecdysozoa</taxon>
        <taxon>Arthropoda</taxon>
        <taxon>Chelicerata</taxon>
        <taxon>Arachnida</taxon>
        <taxon>Acari</taxon>
        <taxon>Acariformes</taxon>
        <taxon>Sarcoptiformes</taxon>
        <taxon>Oribatida</taxon>
        <taxon>Brachypylina</taxon>
        <taxon>Oppioidea</taxon>
        <taxon>Oppiidae</taxon>
        <taxon>Oppiella</taxon>
    </lineage>
</organism>
<proteinExistence type="predicted"/>
<dbReference type="Proteomes" id="UP000728032">
    <property type="component" value="Unassembled WGS sequence"/>
</dbReference>
<gene>
    <name evidence="2" type="ORF">ONB1V03_LOCUS16311</name>
</gene>
<dbReference type="EMBL" id="OC932986">
    <property type="protein sequence ID" value="CAD7659716.1"/>
    <property type="molecule type" value="Genomic_DNA"/>
</dbReference>
<dbReference type="AlphaFoldDB" id="A0A7R9MGE1"/>
<evidence type="ECO:0000313" key="2">
    <source>
        <dbReference type="EMBL" id="CAD7659716.1"/>
    </source>
</evidence>
<reference evidence="2" key="1">
    <citation type="submission" date="2020-11" db="EMBL/GenBank/DDBJ databases">
        <authorList>
            <person name="Tran Van P."/>
        </authorList>
    </citation>
    <scope>NUCLEOTIDE SEQUENCE</scope>
</reference>
<dbReference type="PRINTS" id="PR00069">
    <property type="entry name" value="ALDKETRDTASE"/>
</dbReference>
<dbReference type="Pfam" id="PF00248">
    <property type="entry name" value="Aldo_ket_red"/>
    <property type="match status" value="1"/>
</dbReference>
<keyword evidence="3" id="KW-1185">Reference proteome</keyword>
<dbReference type="OrthoDB" id="416253at2759"/>
<dbReference type="PROSITE" id="PS00062">
    <property type="entry name" value="ALDOKETO_REDUCTASE_2"/>
    <property type="match status" value="2"/>
</dbReference>
<dbReference type="InterPro" id="IPR023210">
    <property type="entry name" value="NADP_OxRdtase_dom"/>
</dbReference>
<protein>
    <recommendedName>
        <fullName evidence="1">NADP-dependent oxidoreductase domain-containing protein</fullName>
    </recommendedName>
</protein>
<evidence type="ECO:0000259" key="1">
    <source>
        <dbReference type="Pfam" id="PF00248"/>
    </source>
</evidence>
<feature type="non-terminal residue" evidence="2">
    <location>
        <position position="1"/>
    </location>
</feature>
<sequence length="525" mass="58703">CIASTYISADVVIPTVLLNNGQKIPILGFGTSFVTEQAIRDALADGYRHFDTSLIYLDADKKVAMEKIIGKVLKEVLKEGKIKREDLFIVSKLESWDHERTKVPVGIKESLTNLGIDYLDMYLIHSPYSEKPANVSVVDTWLGMNDVLEAKLTKSIGVSNFDEKLLDQLIGKGVVPVTNQCISNPYRTQTKLLSYLTKHNITLTAYSPLGGITDPDLLKEPKLIEIAKSHNVSAAQVALRYQVQRGVITIPSAITPKYIKENLDLFSWKLTDQEFKDAVRDALDDGYRHIDTSLNYKDDTTKELSEIVIGRVLKDVFKAGKIKREDLFIVSKLETDYHARKRVSEGIKTSLANLGLDYLDLYLIHSPSSGKEPIDIVETWLGMSDVVNANLSRSIGVSNFDEAQVGRLLTEGGPIKPVTNQCISNPYRTQKKLVDYLSAHNITLTAYSPIGGRHDPNLLKDPKLIAIGQKHNVSAAQIALRYQVQRNVIVIPKANTPKYLKENVDLFSFQLTEQEVKDVESLNQH</sequence>
<dbReference type="InterPro" id="IPR036812">
    <property type="entry name" value="NAD(P)_OxRdtase_dom_sf"/>
</dbReference>
<accession>A0A7R9MGE1</accession>
<dbReference type="SUPFAM" id="SSF51430">
    <property type="entry name" value="NAD(P)-linked oxidoreductase"/>
    <property type="match status" value="2"/>
</dbReference>
<feature type="domain" description="NADP-dependent oxidoreductase" evidence="1">
    <location>
        <begin position="274"/>
        <end position="523"/>
    </location>
</feature>
<dbReference type="PANTHER" id="PTHR11732">
    <property type="entry name" value="ALDO/KETO REDUCTASE"/>
    <property type="match status" value="1"/>
</dbReference>
<dbReference type="InterPro" id="IPR018170">
    <property type="entry name" value="Aldo/ket_reductase_CS"/>
</dbReference>
<feature type="non-terminal residue" evidence="2">
    <location>
        <position position="525"/>
    </location>
</feature>
<dbReference type="CDD" id="cd19071">
    <property type="entry name" value="AKR_AKR1-5-like"/>
    <property type="match status" value="2"/>
</dbReference>
<dbReference type="InterPro" id="IPR020471">
    <property type="entry name" value="AKR"/>
</dbReference>
<evidence type="ECO:0000313" key="3">
    <source>
        <dbReference type="Proteomes" id="UP000728032"/>
    </source>
</evidence>
<name>A0A7R9MGE1_9ACAR</name>
<dbReference type="EMBL" id="CAJPVJ010018161">
    <property type="protein sequence ID" value="CAG2176878.1"/>
    <property type="molecule type" value="Genomic_DNA"/>
</dbReference>